<keyword evidence="1" id="KW-0732">Signal</keyword>
<dbReference type="EMBL" id="HBII01028201">
    <property type="protein sequence ID" value="CAE0352896.1"/>
    <property type="molecule type" value="Transcribed_RNA"/>
</dbReference>
<gene>
    <name evidence="2" type="ORF">EHAR0213_LOCUS11812</name>
</gene>
<feature type="signal peptide" evidence="1">
    <location>
        <begin position="1"/>
        <end position="24"/>
    </location>
</feature>
<feature type="chain" id="PRO_5031070019" evidence="1">
    <location>
        <begin position="25"/>
        <end position="199"/>
    </location>
</feature>
<accession>A0A7S3N913</accession>
<organism evidence="2">
    <name type="scientific">Euplotes harpa</name>
    <dbReference type="NCBI Taxonomy" id="151035"/>
    <lineage>
        <taxon>Eukaryota</taxon>
        <taxon>Sar</taxon>
        <taxon>Alveolata</taxon>
        <taxon>Ciliophora</taxon>
        <taxon>Intramacronucleata</taxon>
        <taxon>Spirotrichea</taxon>
        <taxon>Hypotrichia</taxon>
        <taxon>Euplotida</taxon>
        <taxon>Euplotidae</taxon>
        <taxon>Euplotes</taxon>
    </lineage>
</organism>
<protein>
    <submittedName>
        <fullName evidence="2">Uncharacterized protein</fullName>
    </submittedName>
</protein>
<name>A0A7S3N913_9SPIT</name>
<evidence type="ECO:0000256" key="1">
    <source>
        <dbReference type="SAM" id="SignalP"/>
    </source>
</evidence>
<evidence type="ECO:0000313" key="2">
    <source>
        <dbReference type="EMBL" id="CAE0352896.1"/>
    </source>
</evidence>
<proteinExistence type="predicted"/>
<sequence length="199" mass="22616">MKLIAVAVVALALAAYFASTMITAENVEVNGTFPRSFFFNGTTLSNTGVPGDATYRFDGYNNIYSFSLTYRNTAFPRNVTETYAYDFNRNITYMHSTGNDKCVAQRMQYTLPMNLIDFMDSVWYYSARIVDDRYVAGHHYQTIRTNYTAANVVYLTSDNDYLYRVNGTIAGQFSNVNVTRPFTPLTFSRDQHVPRACGN</sequence>
<dbReference type="AlphaFoldDB" id="A0A7S3N913"/>
<reference evidence="2" key="1">
    <citation type="submission" date="2021-01" db="EMBL/GenBank/DDBJ databases">
        <authorList>
            <person name="Corre E."/>
            <person name="Pelletier E."/>
            <person name="Niang G."/>
            <person name="Scheremetjew M."/>
            <person name="Finn R."/>
            <person name="Kale V."/>
            <person name="Holt S."/>
            <person name="Cochrane G."/>
            <person name="Meng A."/>
            <person name="Brown T."/>
            <person name="Cohen L."/>
        </authorList>
    </citation>
    <scope>NUCLEOTIDE SEQUENCE</scope>
    <source>
        <strain evidence="2">FSP1.4</strain>
    </source>
</reference>